<dbReference type="AlphaFoldDB" id="A0A399IN10"/>
<evidence type="ECO:0000313" key="2">
    <source>
        <dbReference type="EMBL" id="RII32832.1"/>
    </source>
</evidence>
<reference evidence="2 3" key="1">
    <citation type="submission" date="2018-08" db="EMBL/GenBank/DDBJ databases">
        <title>Genome of Clostridium chromiireducens C1, DSM12136.</title>
        <authorList>
            <person name="Xing M."/>
            <person name="Wei Y."/>
            <person name="Ang E.L."/>
            <person name="Zhao H."/>
            <person name="Zhang Y."/>
        </authorList>
    </citation>
    <scope>NUCLEOTIDE SEQUENCE [LARGE SCALE GENOMIC DNA]</scope>
    <source>
        <strain evidence="2 3">C1</strain>
    </source>
</reference>
<accession>A0A399IN10</accession>
<organism evidence="2 3">
    <name type="scientific">Clostridium chromiireducens</name>
    <dbReference type="NCBI Taxonomy" id="225345"/>
    <lineage>
        <taxon>Bacteria</taxon>
        <taxon>Bacillati</taxon>
        <taxon>Bacillota</taxon>
        <taxon>Clostridia</taxon>
        <taxon>Eubacteriales</taxon>
        <taxon>Clostridiaceae</taxon>
        <taxon>Clostridium</taxon>
    </lineage>
</organism>
<keyword evidence="1" id="KW-0175">Coiled coil</keyword>
<proteinExistence type="predicted"/>
<dbReference type="Gene3D" id="1.20.5.1000">
    <property type="entry name" value="arf6 gtpase in complex with a specific effector, jip4"/>
    <property type="match status" value="1"/>
</dbReference>
<evidence type="ECO:0000256" key="1">
    <source>
        <dbReference type="SAM" id="Coils"/>
    </source>
</evidence>
<protein>
    <submittedName>
        <fullName evidence="2">Uncharacterized protein</fullName>
    </submittedName>
</protein>
<comment type="caution">
    <text evidence="2">The sequence shown here is derived from an EMBL/GenBank/DDBJ whole genome shotgun (WGS) entry which is preliminary data.</text>
</comment>
<sequence length="112" mass="13183">MLVLIAGNLLFYLYTIIKEFNQLDNNYKKLNSEYNTLVTSTEELKKKHDALSEQFTDKNSNIDNLEDKINMYNLLLTNVNSILHYFIAQPSVHEINCIEKVIKYLNDNHIKE</sequence>
<dbReference type="EMBL" id="QXDJ01000006">
    <property type="protein sequence ID" value="RII32832.1"/>
    <property type="molecule type" value="Genomic_DNA"/>
</dbReference>
<dbReference type="Proteomes" id="UP000265930">
    <property type="component" value="Unassembled WGS sequence"/>
</dbReference>
<feature type="coiled-coil region" evidence="1">
    <location>
        <begin position="27"/>
        <end position="68"/>
    </location>
</feature>
<name>A0A399IN10_9CLOT</name>
<evidence type="ECO:0000313" key="3">
    <source>
        <dbReference type="Proteomes" id="UP000265930"/>
    </source>
</evidence>
<gene>
    <name evidence="2" type="ORF">D2A34_21790</name>
</gene>